<dbReference type="InterPro" id="IPR027994">
    <property type="entry name" value="WxL_dom"/>
</dbReference>
<name>A0A132P804_ENTFC</name>
<comment type="caution">
    <text evidence="4">The sequence shown here is derived from an EMBL/GenBank/DDBJ whole genome shotgun (WGS) entry which is preliminary data.</text>
</comment>
<accession>A0A132P804</accession>
<dbReference type="EMBL" id="LRHK01000001">
    <property type="protein sequence ID" value="KWX18464.1"/>
    <property type="molecule type" value="Genomic_DNA"/>
</dbReference>
<feature type="signal peptide" evidence="2">
    <location>
        <begin position="1"/>
        <end position="25"/>
    </location>
</feature>
<gene>
    <name evidence="4" type="ORF">AWT83_08305</name>
</gene>
<dbReference type="AlphaFoldDB" id="A0A132P804"/>
<feature type="compositionally biased region" description="Polar residues" evidence="1">
    <location>
        <begin position="31"/>
        <end position="45"/>
    </location>
</feature>
<dbReference type="RefSeq" id="WP_002317911.1">
    <property type="nucleotide sequence ID" value="NZ_JARGDB010000276.1"/>
</dbReference>
<dbReference type="Proteomes" id="UP000070452">
    <property type="component" value="Unassembled WGS sequence"/>
</dbReference>
<organism evidence="4 5">
    <name type="scientific">Enterococcus faecium</name>
    <name type="common">Streptococcus faecium</name>
    <dbReference type="NCBI Taxonomy" id="1352"/>
    <lineage>
        <taxon>Bacteria</taxon>
        <taxon>Bacillati</taxon>
        <taxon>Bacillota</taxon>
        <taxon>Bacilli</taxon>
        <taxon>Lactobacillales</taxon>
        <taxon>Enterococcaceae</taxon>
        <taxon>Enterococcus</taxon>
    </lineage>
</organism>
<evidence type="ECO:0000256" key="1">
    <source>
        <dbReference type="SAM" id="MobiDB-lite"/>
    </source>
</evidence>
<feature type="domain" description="WxL" evidence="3">
    <location>
        <begin position="27"/>
        <end position="224"/>
    </location>
</feature>
<reference evidence="4 5" key="1">
    <citation type="submission" date="2016-01" db="EMBL/GenBank/DDBJ databases">
        <title>Molecular Mechanisms for transfer of large genomic segments between Enterococcus faecium strains.</title>
        <authorList>
            <person name="Garcia-Solache M.A."/>
            <person name="Lebreton F."/>
            <person name="Mclaughlin R.E."/>
            <person name="Whiteaker J.D."/>
            <person name="Gilmore M.S."/>
            <person name="Rice L.B."/>
        </authorList>
    </citation>
    <scope>NUCLEOTIDE SEQUENCE [LARGE SCALE GENOMIC DNA]</scope>
    <source>
        <strain evidence="4 5">D344RRF x C68</strain>
    </source>
</reference>
<sequence length="226" mass="23394">MKKNMIGILLLSILLLGGLATPAFAEGQATSKGDITFTEPTNTVEPLNPTDPSKPVEPADPENPATGQTGPLTLDVVPELPFGTHEIESGTKTYQVDASKNDTPYLQVSDRRGVGADGQAQGWNVTVSVSDFVNGSQVLQGAELDFGTSTVKSTSDNESTGPTSQTVTGLSKASAATPIFTAAKDQGLGTWLSVYDPANITLKVPKAAAGTFTADLTWNLMAGPVA</sequence>
<evidence type="ECO:0000313" key="5">
    <source>
        <dbReference type="Proteomes" id="UP000070452"/>
    </source>
</evidence>
<feature type="chain" id="PRO_5007453092" description="WxL domain-containing protein" evidence="2">
    <location>
        <begin position="26"/>
        <end position="226"/>
    </location>
</feature>
<evidence type="ECO:0000313" key="4">
    <source>
        <dbReference type="EMBL" id="KWX18464.1"/>
    </source>
</evidence>
<feature type="region of interest" description="Disordered" evidence="1">
    <location>
        <begin position="31"/>
        <end position="76"/>
    </location>
</feature>
<keyword evidence="2" id="KW-0732">Signal</keyword>
<proteinExistence type="predicted"/>
<dbReference type="Pfam" id="PF13731">
    <property type="entry name" value="WxL"/>
    <property type="match status" value="1"/>
</dbReference>
<evidence type="ECO:0000256" key="2">
    <source>
        <dbReference type="SAM" id="SignalP"/>
    </source>
</evidence>
<evidence type="ECO:0000259" key="3">
    <source>
        <dbReference type="Pfam" id="PF13731"/>
    </source>
</evidence>
<protein>
    <recommendedName>
        <fullName evidence="3">WxL domain-containing protein</fullName>
    </recommendedName>
</protein>